<gene>
    <name evidence="1" type="ORF">LKD47_09315</name>
    <name evidence="2" type="ORF">OCV43_13415</name>
</gene>
<evidence type="ECO:0000313" key="2">
    <source>
        <dbReference type="EMBL" id="MCU6718248.1"/>
    </source>
</evidence>
<evidence type="ECO:0000313" key="3">
    <source>
        <dbReference type="Proteomes" id="UP001198893"/>
    </source>
</evidence>
<evidence type="ECO:0000313" key="1">
    <source>
        <dbReference type="EMBL" id="MCC2242493.1"/>
    </source>
</evidence>
<comment type="caution">
    <text evidence="1">The sequence shown here is derived from an EMBL/GenBank/DDBJ whole genome shotgun (WGS) entry which is preliminary data.</text>
</comment>
<dbReference type="EMBL" id="JAOQKI010000030">
    <property type="protein sequence ID" value="MCU6718248.1"/>
    <property type="molecule type" value="Genomic_DNA"/>
</dbReference>
<sequence length="58" mass="6707">MNIPNDPVMLLSYINTQLRDFYPTLNELCSALNLSKDELCSKLSAIDYEYDEEANQFV</sequence>
<evidence type="ECO:0000313" key="4">
    <source>
        <dbReference type="Proteomes" id="UP001209666"/>
    </source>
</evidence>
<keyword evidence="4" id="KW-1185">Reference proteome</keyword>
<dbReference type="Pfam" id="PF14056">
    <property type="entry name" value="DUF4250"/>
    <property type="match status" value="1"/>
</dbReference>
<dbReference type="AlphaFoldDB" id="A0AAW4WCI7"/>
<dbReference type="Proteomes" id="UP001198893">
    <property type="component" value="Unassembled WGS sequence"/>
</dbReference>
<dbReference type="RefSeq" id="WP_022243949.1">
    <property type="nucleotide sequence ID" value="NZ_JAJEQW010000009.1"/>
</dbReference>
<dbReference type="Proteomes" id="UP001209666">
    <property type="component" value="Unassembled WGS sequence"/>
</dbReference>
<reference evidence="2 4" key="1">
    <citation type="journal article" date="2021" name="ISME Commun">
        <title>Automated analysis of genomic sequences facilitates high-throughput and comprehensive description of bacteria.</title>
        <authorList>
            <person name="Hitch T.C.A."/>
        </authorList>
    </citation>
    <scope>NUCLEOTIDE SEQUENCE [LARGE SCALE GENOMIC DNA]</scope>
    <source>
        <strain evidence="2 4">Sanger_19</strain>
    </source>
</reference>
<dbReference type="EMBL" id="JAJEQW010000009">
    <property type="protein sequence ID" value="MCC2242493.1"/>
    <property type="molecule type" value="Genomic_DNA"/>
</dbReference>
<name>A0AAW4WCI7_9FIRM</name>
<accession>A0AAW4WCI7</accession>
<organism evidence="1 3">
    <name type="scientific">Roseburia amylophila</name>
    <dbReference type="NCBI Taxonomy" id="2981794"/>
    <lineage>
        <taxon>Bacteria</taxon>
        <taxon>Bacillati</taxon>
        <taxon>Bacillota</taxon>
        <taxon>Clostridia</taxon>
        <taxon>Lachnospirales</taxon>
        <taxon>Lachnospiraceae</taxon>
        <taxon>Roseburia</taxon>
    </lineage>
</organism>
<reference evidence="2" key="3">
    <citation type="submission" date="2022-09" db="EMBL/GenBank/DDBJ databases">
        <authorList>
            <person name="Hitch T.C.A."/>
        </authorList>
    </citation>
    <scope>NUCLEOTIDE SEQUENCE</scope>
    <source>
        <strain evidence="2">Sanger_19</strain>
    </source>
</reference>
<dbReference type="InterPro" id="IPR025346">
    <property type="entry name" value="DUF4250"/>
</dbReference>
<protein>
    <submittedName>
        <fullName evidence="1">DUF4250 domain-containing protein</fullName>
    </submittedName>
</protein>
<reference evidence="1" key="2">
    <citation type="submission" date="2021-10" db="EMBL/GenBank/DDBJ databases">
        <title>Anaerobic single-cell dispensing facilitates the cultivation of human gut bacteria.</title>
        <authorList>
            <person name="Afrizal A."/>
        </authorList>
    </citation>
    <scope>NUCLEOTIDE SEQUENCE</scope>
    <source>
        <strain evidence="1">CLA-AA-H204</strain>
    </source>
</reference>
<proteinExistence type="predicted"/>